<dbReference type="KEGG" id="loa:LOAG_03055"/>
<protein>
    <submittedName>
        <fullName evidence="1">Uncharacterized protein</fullName>
    </submittedName>
</protein>
<dbReference type="InParanoid" id="A0A1S0U789"/>
<dbReference type="CTD" id="9940442"/>
<sequence length="105" mass="12048">MQLWLASIIQKSSTMTIVKLIRPVHPLKTTSISVIGVKILLATFQNILPPYPLARILVKVIFYTRVTRLLELFHITRLHTHFHGIHGLICDRIGLFIRNSHTTIT</sequence>
<proteinExistence type="predicted"/>
<dbReference type="AlphaFoldDB" id="A0A1S0U789"/>
<name>A0A1S0U789_LOALO</name>
<dbReference type="RefSeq" id="XP_003138640.1">
    <property type="nucleotide sequence ID" value="XM_003138592.1"/>
</dbReference>
<dbReference type="EMBL" id="JH712219">
    <property type="protein sequence ID" value="EFO25431.1"/>
    <property type="molecule type" value="Genomic_DNA"/>
</dbReference>
<organism evidence="1">
    <name type="scientific">Loa loa</name>
    <name type="common">Eye worm</name>
    <name type="synonym">Filaria loa</name>
    <dbReference type="NCBI Taxonomy" id="7209"/>
    <lineage>
        <taxon>Eukaryota</taxon>
        <taxon>Metazoa</taxon>
        <taxon>Ecdysozoa</taxon>
        <taxon>Nematoda</taxon>
        <taxon>Chromadorea</taxon>
        <taxon>Rhabditida</taxon>
        <taxon>Spirurina</taxon>
        <taxon>Spiruromorpha</taxon>
        <taxon>Filarioidea</taxon>
        <taxon>Onchocercidae</taxon>
        <taxon>Loa</taxon>
    </lineage>
</organism>
<evidence type="ECO:0000313" key="1">
    <source>
        <dbReference type="EMBL" id="EFO25431.1"/>
    </source>
</evidence>
<reference evidence="1" key="1">
    <citation type="submission" date="2012-04" db="EMBL/GenBank/DDBJ databases">
        <title>The Genome Sequence of Loa loa.</title>
        <authorList>
            <consortium name="The Broad Institute Genome Sequencing Platform"/>
            <consortium name="Broad Institute Genome Sequencing Center for Infectious Disease"/>
            <person name="Nutman T.B."/>
            <person name="Fink D.L."/>
            <person name="Russ C."/>
            <person name="Young S."/>
            <person name="Zeng Q."/>
            <person name="Gargeya S."/>
            <person name="Alvarado L."/>
            <person name="Berlin A."/>
            <person name="Chapman S.B."/>
            <person name="Chen Z."/>
            <person name="Freedman E."/>
            <person name="Gellesch M."/>
            <person name="Goldberg J."/>
            <person name="Griggs A."/>
            <person name="Gujja S."/>
            <person name="Heilman E.R."/>
            <person name="Heiman D."/>
            <person name="Howarth C."/>
            <person name="Mehta T."/>
            <person name="Neiman D."/>
            <person name="Pearson M."/>
            <person name="Roberts A."/>
            <person name="Saif S."/>
            <person name="Shea T."/>
            <person name="Shenoy N."/>
            <person name="Sisk P."/>
            <person name="Stolte C."/>
            <person name="Sykes S."/>
            <person name="White J."/>
            <person name="Yandava C."/>
            <person name="Haas B."/>
            <person name="Henn M.R."/>
            <person name="Nusbaum C."/>
            <person name="Birren B."/>
        </authorList>
    </citation>
    <scope>NUCLEOTIDE SEQUENCE [LARGE SCALE GENOMIC DNA]</scope>
</reference>
<accession>A0A1S0U789</accession>
<dbReference type="GeneID" id="9940442"/>
<gene>
    <name evidence="1" type="ORF">LOAG_03055</name>
</gene>